<proteinExistence type="predicted"/>
<dbReference type="Gene3D" id="1.25.40.10">
    <property type="entry name" value="Tetratricopeptide repeat domain"/>
    <property type="match status" value="1"/>
</dbReference>
<comment type="caution">
    <text evidence="2">The sequence shown here is derived from an EMBL/GenBank/DDBJ whole genome shotgun (WGS) entry which is preliminary data.</text>
</comment>
<reference evidence="2 3" key="1">
    <citation type="submission" date="2018-02" db="EMBL/GenBank/DDBJ databases">
        <title>Novel Leptospira species isolated from soil and water in Japan.</title>
        <authorList>
            <person name="Nakao R."/>
            <person name="Masuzawa T."/>
        </authorList>
    </citation>
    <scope>NUCLEOTIDE SEQUENCE [LARGE SCALE GENOMIC DNA]</scope>
    <source>
        <strain evidence="2 3">E8</strain>
    </source>
</reference>
<keyword evidence="1" id="KW-0472">Membrane</keyword>
<accession>A0A2P2D0J6</accession>
<dbReference type="InterPro" id="IPR011990">
    <property type="entry name" value="TPR-like_helical_dom_sf"/>
</dbReference>
<sequence length="516" mass="59391">MKRSAYVISILVVMVLFPISAYWIGNAKILELRYLLLKERIMNYDLASVVLKSRVRLTFLNSENFKEELVTGVLESSILNESPENLRLSLSPWERSGTWIANIVRFLTLKPPIRLEEDLEQIFYLQLAFEMERSGIYDKAEEQYWSLEKKLDSRTDEAAFVSLHRGFCLAVIGELENAIAKLKETVEKYPGTNYSETAELLLSLLLQNLDIRASFKAEGTSAEKVSYLFSLGDCSETLKYLDNIRNPTRNEQYMRARCTELKGEIPEAVKKYTNIIKTGRKDRASILSNRRLMVIGKFKYKDKTVTENSLKTAEILNDKEALENFRSIGSSGKDPYITSENPKKIYKTGVLANTISQYMEKASEELKQAKEIILNTFGKREEKKNQVNKPITPENSPDLSHLTPILKILLKNGRTFFVESVLLEERKLLINSERFEITIPIENMESISLVAKEDQTVELKYDWLSIKVKSRSEKILGSKLNFISESFQVEHKLPLIQKENYPIVEIQEAKAFKTDK</sequence>
<protein>
    <recommendedName>
        <fullName evidence="4">Tetratricopeptide repeat protein</fullName>
    </recommendedName>
</protein>
<dbReference type="OrthoDB" id="343487at2"/>
<dbReference type="Proteomes" id="UP000245076">
    <property type="component" value="Unassembled WGS sequence"/>
</dbReference>
<keyword evidence="3" id="KW-1185">Reference proteome</keyword>
<feature type="transmembrane region" description="Helical" evidence="1">
    <location>
        <begin position="6"/>
        <end position="25"/>
    </location>
</feature>
<gene>
    <name evidence="2" type="ORF">LPTSP1_10950</name>
</gene>
<dbReference type="RefSeq" id="WP_108927849.1">
    <property type="nucleotide sequence ID" value="NZ_BFAY01000007.1"/>
</dbReference>
<keyword evidence="1" id="KW-1133">Transmembrane helix</keyword>
<evidence type="ECO:0000313" key="3">
    <source>
        <dbReference type="Proteomes" id="UP000245076"/>
    </source>
</evidence>
<evidence type="ECO:0000256" key="1">
    <source>
        <dbReference type="SAM" id="Phobius"/>
    </source>
</evidence>
<dbReference type="AlphaFoldDB" id="A0A2P2D0J6"/>
<keyword evidence="1" id="KW-0812">Transmembrane</keyword>
<evidence type="ECO:0000313" key="2">
    <source>
        <dbReference type="EMBL" id="GBF38105.1"/>
    </source>
</evidence>
<name>A0A2P2D0J6_9LEPT</name>
<organism evidence="2 3">
    <name type="scientific">Leptospira johnsonii</name>
    <dbReference type="NCBI Taxonomy" id="1917820"/>
    <lineage>
        <taxon>Bacteria</taxon>
        <taxon>Pseudomonadati</taxon>
        <taxon>Spirochaetota</taxon>
        <taxon>Spirochaetia</taxon>
        <taxon>Leptospirales</taxon>
        <taxon>Leptospiraceae</taxon>
        <taxon>Leptospira</taxon>
    </lineage>
</organism>
<dbReference type="EMBL" id="BFAY01000007">
    <property type="protein sequence ID" value="GBF38105.1"/>
    <property type="molecule type" value="Genomic_DNA"/>
</dbReference>
<evidence type="ECO:0008006" key="4">
    <source>
        <dbReference type="Google" id="ProtNLM"/>
    </source>
</evidence>